<feature type="non-terminal residue" evidence="2">
    <location>
        <position position="1"/>
    </location>
</feature>
<gene>
    <name evidence="2" type="ORF">HMPREF1127_2153</name>
</gene>
<protein>
    <submittedName>
        <fullName evidence="2">Hemagglutinin</fullName>
    </submittedName>
</protein>
<reference evidence="2 3" key="1">
    <citation type="submission" date="2012-07" db="EMBL/GenBank/DDBJ databases">
        <authorList>
            <person name="Durkin A.S."/>
            <person name="McCorrison J."/>
            <person name="Torralba M."/>
            <person name="Gillis M."/>
            <person name="Methe B."/>
            <person name="Sutton G."/>
            <person name="Nelson K.E."/>
        </authorList>
    </citation>
    <scope>NUCLEOTIDE SEQUENCE [LARGE SCALE GENOMIC DNA]</scope>
    <source>
        <strain evidence="2 3">Fnf 1007</strain>
    </source>
</reference>
<feature type="domain" description="Trimeric autotransporter adhesin YadA-like stalk" evidence="1">
    <location>
        <begin position="127"/>
        <end position="162"/>
    </location>
</feature>
<feature type="domain" description="Trimeric autotransporter adhesin YadA-like stalk" evidence="1">
    <location>
        <begin position="4"/>
        <end position="41"/>
    </location>
</feature>
<comment type="caution">
    <text evidence="2">The sequence shown here is derived from an EMBL/GenBank/DDBJ whole genome shotgun (WGS) entry which is preliminary data.</text>
</comment>
<dbReference type="GO" id="GO:0019867">
    <property type="term" value="C:outer membrane"/>
    <property type="evidence" value="ECO:0007669"/>
    <property type="project" value="InterPro"/>
</dbReference>
<evidence type="ECO:0000313" key="3">
    <source>
        <dbReference type="Proteomes" id="UP000003120"/>
    </source>
</evidence>
<dbReference type="SUPFAM" id="SSF101967">
    <property type="entry name" value="Adhesin YadA, collagen-binding domain"/>
    <property type="match status" value="2"/>
</dbReference>
<evidence type="ECO:0000313" key="2">
    <source>
        <dbReference type="EMBL" id="EJU18984.1"/>
    </source>
</evidence>
<evidence type="ECO:0000259" key="1">
    <source>
        <dbReference type="Pfam" id="PF05662"/>
    </source>
</evidence>
<name>A0AAN3VXS6_9FUSO</name>
<dbReference type="EMBL" id="ALKK01000003">
    <property type="protein sequence ID" value="EJU18984.1"/>
    <property type="molecule type" value="Genomic_DNA"/>
</dbReference>
<proteinExistence type="predicted"/>
<accession>A0AAN3VXS6</accession>
<dbReference type="Pfam" id="PF05662">
    <property type="entry name" value="YadA_stalk"/>
    <property type="match status" value="2"/>
</dbReference>
<sequence length="373" mass="39300">KERKIVHVAAGVADTDAVNVSQLKKYNADLEKKGLNFAGNDGKVIHKNLGDTLEIIGGLAETEEASSKNLRTRKTDDGKLELLLAQNLNLNSVTTGNTIINNFGVTIQNGDKKVTLSENGLDNGGNKIINVAEGTEKTDAVNKGQLDKAVAAASTEVTAGKNIDVAVTTGSNGQKIYQVGLKDKITLGEGEKAVELDGEQGTLKVGNKITMDGTTGNASFGKVAINGEQGTVNGLTNITWDPNNYTSGQAATEDQLKVVDKKVEDLGTTIGKGYTFAGDSGSVNKKLGDTVKIAGDGKNITTSVTEDGELKVALNKKIEVEQITSEKMIIKDKDGNTTDVGETLKEHSEQIQENSEAIKKGLNFAGNHGTTNK</sequence>
<dbReference type="InterPro" id="IPR011049">
    <property type="entry name" value="Serralysin-like_metalloprot_C"/>
</dbReference>
<dbReference type="Gene3D" id="2.150.10.10">
    <property type="entry name" value="Serralysin-like metalloprotease, C-terminal"/>
    <property type="match status" value="1"/>
</dbReference>
<organism evidence="2 3">
    <name type="scientific">Fusobacterium necrophorum subsp. funduliforme Fnf 1007</name>
    <dbReference type="NCBI Taxonomy" id="1161424"/>
    <lineage>
        <taxon>Bacteria</taxon>
        <taxon>Fusobacteriati</taxon>
        <taxon>Fusobacteriota</taxon>
        <taxon>Fusobacteriia</taxon>
        <taxon>Fusobacteriales</taxon>
        <taxon>Fusobacteriaceae</taxon>
        <taxon>Fusobacterium</taxon>
    </lineage>
</organism>
<dbReference type="InterPro" id="IPR008635">
    <property type="entry name" value="Coiled_stalk_dom"/>
</dbReference>
<feature type="non-terminal residue" evidence="2">
    <location>
        <position position="373"/>
    </location>
</feature>
<dbReference type="Proteomes" id="UP000003120">
    <property type="component" value="Unassembled WGS sequence"/>
</dbReference>
<dbReference type="Gene3D" id="2.20.70.140">
    <property type="match status" value="1"/>
</dbReference>
<dbReference type="AlphaFoldDB" id="A0AAN3VXS6"/>